<keyword evidence="5" id="KW-0234">DNA repair</keyword>
<evidence type="ECO:0000256" key="3">
    <source>
        <dbReference type="ARBA" id="ARBA00022801"/>
    </source>
</evidence>
<keyword evidence="10" id="KW-1185">Reference proteome</keyword>
<proteinExistence type="inferred from homology"/>
<sequence length="157" mass="17071">MNATLSVFQSSQPGVSQVPLPLAQYPIPSARPEISHRISAGFPSPAADYTEDGLDLNALLVQHKAASFFFTVEGDSMRDAGILDGDKVVVDRSVAPLHGHIVIAVIDAEYTLKRLYCQRGRVELRPDNPAYKSICLAEGSELQIWGVVTGVVRKLRV</sequence>
<dbReference type="RefSeq" id="WP_152281383.1">
    <property type="nucleotide sequence ID" value="NZ_WFLI01000003.1"/>
</dbReference>
<dbReference type="CDD" id="cd06529">
    <property type="entry name" value="S24_LexA-like"/>
    <property type="match status" value="1"/>
</dbReference>
<keyword evidence="3 7" id="KW-0378">Hydrolase</keyword>
<dbReference type="PANTHER" id="PTHR33516:SF2">
    <property type="entry name" value="LEXA REPRESSOR-RELATED"/>
    <property type="match status" value="1"/>
</dbReference>
<keyword evidence="4 7" id="KW-0068">Autocatalytic cleavage</keyword>
<evidence type="ECO:0000259" key="8">
    <source>
        <dbReference type="Pfam" id="PF00717"/>
    </source>
</evidence>
<dbReference type="InterPro" id="IPR006197">
    <property type="entry name" value="Peptidase_S24_LexA"/>
</dbReference>
<reference evidence="9 10" key="1">
    <citation type="submission" date="2019-10" db="EMBL/GenBank/DDBJ databases">
        <title>Three novel species isolated from a subtropical stream in China.</title>
        <authorList>
            <person name="Lu H."/>
        </authorList>
    </citation>
    <scope>NUCLEOTIDE SEQUENCE [LARGE SCALE GENOMIC DNA]</scope>
    <source>
        <strain evidence="9 10">FT13W</strain>
    </source>
</reference>
<dbReference type="SUPFAM" id="SSF51306">
    <property type="entry name" value="LexA/Signal peptidase"/>
    <property type="match status" value="1"/>
</dbReference>
<name>A0A6I1I5M7_9BURK</name>
<dbReference type="Gene3D" id="2.10.109.10">
    <property type="entry name" value="Umud Fragment, subunit A"/>
    <property type="match status" value="1"/>
</dbReference>
<dbReference type="NCBIfam" id="NF007621">
    <property type="entry name" value="PRK10276.1"/>
    <property type="match status" value="1"/>
</dbReference>
<dbReference type="GO" id="GO:0003887">
    <property type="term" value="F:DNA-directed DNA polymerase activity"/>
    <property type="evidence" value="ECO:0007669"/>
    <property type="project" value="UniProtKB-EC"/>
</dbReference>
<dbReference type="Proteomes" id="UP000468717">
    <property type="component" value="Unassembled WGS sequence"/>
</dbReference>
<keyword evidence="9" id="KW-0548">Nucleotidyltransferase</keyword>
<dbReference type="GO" id="GO:0016787">
    <property type="term" value="F:hydrolase activity"/>
    <property type="evidence" value="ECO:0007669"/>
    <property type="project" value="UniProtKB-KW"/>
</dbReference>
<dbReference type="InterPro" id="IPR015927">
    <property type="entry name" value="Peptidase_S24_S26A/B/C"/>
</dbReference>
<dbReference type="EMBL" id="WFLI01000003">
    <property type="protein sequence ID" value="KAB8066284.1"/>
    <property type="molecule type" value="Genomic_DNA"/>
</dbReference>
<evidence type="ECO:0000256" key="2">
    <source>
        <dbReference type="ARBA" id="ARBA00022763"/>
    </source>
</evidence>
<accession>A0A6I1I5M7</accession>
<dbReference type="PANTHER" id="PTHR33516">
    <property type="entry name" value="LEXA REPRESSOR"/>
    <property type="match status" value="1"/>
</dbReference>
<dbReference type="AlphaFoldDB" id="A0A6I1I5M7"/>
<keyword evidence="6" id="KW-0742">SOS response</keyword>
<dbReference type="GO" id="GO:0009432">
    <property type="term" value="P:SOS response"/>
    <property type="evidence" value="ECO:0007669"/>
    <property type="project" value="UniProtKB-KW"/>
</dbReference>
<dbReference type="InterPro" id="IPR039418">
    <property type="entry name" value="LexA-like"/>
</dbReference>
<evidence type="ECO:0000313" key="10">
    <source>
        <dbReference type="Proteomes" id="UP000468717"/>
    </source>
</evidence>
<dbReference type="GO" id="GO:0006355">
    <property type="term" value="P:regulation of DNA-templated transcription"/>
    <property type="evidence" value="ECO:0007669"/>
    <property type="project" value="InterPro"/>
</dbReference>
<dbReference type="EC" id="2.7.7.7" evidence="9"/>
<evidence type="ECO:0000256" key="6">
    <source>
        <dbReference type="ARBA" id="ARBA00023236"/>
    </source>
</evidence>
<evidence type="ECO:0000256" key="5">
    <source>
        <dbReference type="ARBA" id="ARBA00023204"/>
    </source>
</evidence>
<organism evidence="9 10">
    <name type="scientific">Janthinobacterium violaceinigrum</name>
    <dbReference type="NCBI Taxonomy" id="2654252"/>
    <lineage>
        <taxon>Bacteria</taxon>
        <taxon>Pseudomonadati</taxon>
        <taxon>Pseudomonadota</taxon>
        <taxon>Betaproteobacteria</taxon>
        <taxon>Burkholderiales</taxon>
        <taxon>Oxalobacteraceae</taxon>
        <taxon>Janthinobacterium</taxon>
    </lineage>
</organism>
<evidence type="ECO:0000256" key="4">
    <source>
        <dbReference type="ARBA" id="ARBA00022813"/>
    </source>
</evidence>
<gene>
    <name evidence="9" type="primary">umuD</name>
    <name evidence="9" type="ORF">GCN75_03575</name>
</gene>
<dbReference type="InterPro" id="IPR036286">
    <property type="entry name" value="LexA/Signal_pep-like_sf"/>
</dbReference>
<dbReference type="Pfam" id="PF00717">
    <property type="entry name" value="Peptidase_S24"/>
    <property type="match status" value="1"/>
</dbReference>
<evidence type="ECO:0000256" key="7">
    <source>
        <dbReference type="RuleBase" id="RU003991"/>
    </source>
</evidence>
<evidence type="ECO:0000313" key="9">
    <source>
        <dbReference type="EMBL" id="KAB8066284.1"/>
    </source>
</evidence>
<evidence type="ECO:0000256" key="1">
    <source>
        <dbReference type="ARBA" id="ARBA00007484"/>
    </source>
</evidence>
<dbReference type="PRINTS" id="PR00726">
    <property type="entry name" value="LEXASERPTASE"/>
</dbReference>
<dbReference type="InterPro" id="IPR050077">
    <property type="entry name" value="LexA_repressor"/>
</dbReference>
<comment type="similarity">
    <text evidence="1 7">Belongs to the peptidase S24 family.</text>
</comment>
<dbReference type="GO" id="GO:0003677">
    <property type="term" value="F:DNA binding"/>
    <property type="evidence" value="ECO:0007669"/>
    <property type="project" value="InterPro"/>
</dbReference>
<keyword evidence="9" id="KW-0808">Transferase</keyword>
<feature type="domain" description="Peptidase S24/S26A/S26B/S26C" evidence="8">
    <location>
        <begin position="34"/>
        <end position="148"/>
    </location>
</feature>
<comment type="caution">
    <text evidence="9">The sequence shown here is derived from an EMBL/GenBank/DDBJ whole genome shotgun (WGS) entry which is preliminary data.</text>
</comment>
<protein>
    <submittedName>
        <fullName evidence="9">Translesion error-prone DNA polymerase V autoproteolytic subunit</fullName>
        <ecNumber evidence="9">2.7.7.7</ecNumber>
    </submittedName>
</protein>
<dbReference type="GO" id="GO:0006281">
    <property type="term" value="P:DNA repair"/>
    <property type="evidence" value="ECO:0007669"/>
    <property type="project" value="UniProtKB-KW"/>
</dbReference>
<keyword evidence="2" id="KW-0227">DNA damage</keyword>